<evidence type="ECO:0000256" key="2">
    <source>
        <dbReference type="ARBA" id="ARBA00023002"/>
    </source>
</evidence>
<dbReference type="PRINTS" id="PR00081">
    <property type="entry name" value="GDHRDH"/>
</dbReference>
<gene>
    <name evidence="3" type="ORF">ABC974_06710</name>
</gene>
<accession>A0ABU9Y0H5</accession>
<keyword evidence="2 3" id="KW-0560">Oxidoreductase</keyword>
<keyword evidence="4" id="KW-1185">Reference proteome</keyword>
<dbReference type="EMBL" id="JBDIME010000004">
    <property type="protein sequence ID" value="MEN2789308.1"/>
    <property type="molecule type" value="Genomic_DNA"/>
</dbReference>
<proteinExistence type="inferred from homology"/>
<dbReference type="Gene3D" id="3.40.50.720">
    <property type="entry name" value="NAD(P)-binding Rossmann-like Domain"/>
    <property type="match status" value="1"/>
</dbReference>
<evidence type="ECO:0000313" key="3">
    <source>
        <dbReference type="EMBL" id="MEN2789308.1"/>
    </source>
</evidence>
<dbReference type="PANTHER" id="PTHR42760">
    <property type="entry name" value="SHORT-CHAIN DEHYDROGENASES/REDUCTASES FAMILY MEMBER"/>
    <property type="match status" value="1"/>
</dbReference>
<dbReference type="RefSeq" id="WP_343887391.1">
    <property type="nucleotide sequence ID" value="NZ_BAAAEH010000002.1"/>
</dbReference>
<name>A0ABU9Y0H5_9SPHN</name>
<dbReference type="InterPro" id="IPR002347">
    <property type="entry name" value="SDR_fam"/>
</dbReference>
<comment type="similarity">
    <text evidence="1">Belongs to the short-chain dehydrogenases/reductases (SDR) family.</text>
</comment>
<dbReference type="PANTHER" id="PTHR42760:SF133">
    <property type="entry name" value="3-OXOACYL-[ACYL-CARRIER-PROTEIN] REDUCTASE"/>
    <property type="match status" value="1"/>
</dbReference>
<dbReference type="EC" id="1.-.-.-" evidence="3"/>
<protein>
    <submittedName>
        <fullName evidence="3">SDR family oxidoreductase</fullName>
        <ecNumber evidence="3">1.-.-.-</ecNumber>
    </submittedName>
</protein>
<dbReference type="InterPro" id="IPR036291">
    <property type="entry name" value="NAD(P)-bd_dom_sf"/>
</dbReference>
<dbReference type="Proteomes" id="UP001419910">
    <property type="component" value="Unassembled WGS sequence"/>
</dbReference>
<organism evidence="3 4">
    <name type="scientific">Sphingomonas oligophenolica</name>
    <dbReference type="NCBI Taxonomy" id="301154"/>
    <lineage>
        <taxon>Bacteria</taxon>
        <taxon>Pseudomonadati</taxon>
        <taxon>Pseudomonadota</taxon>
        <taxon>Alphaproteobacteria</taxon>
        <taxon>Sphingomonadales</taxon>
        <taxon>Sphingomonadaceae</taxon>
        <taxon>Sphingomonas</taxon>
    </lineage>
</organism>
<evidence type="ECO:0000313" key="4">
    <source>
        <dbReference type="Proteomes" id="UP001419910"/>
    </source>
</evidence>
<dbReference type="PRINTS" id="PR00080">
    <property type="entry name" value="SDRFAMILY"/>
</dbReference>
<dbReference type="Pfam" id="PF13561">
    <property type="entry name" value="adh_short_C2"/>
    <property type="match status" value="1"/>
</dbReference>
<dbReference type="GO" id="GO:0016491">
    <property type="term" value="F:oxidoreductase activity"/>
    <property type="evidence" value="ECO:0007669"/>
    <property type="project" value="UniProtKB-KW"/>
</dbReference>
<reference evidence="3 4" key="1">
    <citation type="submission" date="2024-05" db="EMBL/GenBank/DDBJ databases">
        <authorList>
            <person name="Liu Q."/>
            <person name="Xin Y.-H."/>
        </authorList>
    </citation>
    <scope>NUCLEOTIDE SEQUENCE [LARGE SCALE GENOMIC DNA]</scope>
    <source>
        <strain evidence="3 4">CGMCC 1.10181</strain>
    </source>
</reference>
<comment type="caution">
    <text evidence="3">The sequence shown here is derived from an EMBL/GenBank/DDBJ whole genome shotgun (WGS) entry which is preliminary data.</text>
</comment>
<dbReference type="CDD" id="cd05233">
    <property type="entry name" value="SDR_c"/>
    <property type="match status" value="1"/>
</dbReference>
<evidence type="ECO:0000256" key="1">
    <source>
        <dbReference type="ARBA" id="ARBA00006484"/>
    </source>
</evidence>
<dbReference type="SUPFAM" id="SSF51735">
    <property type="entry name" value="NAD(P)-binding Rossmann-fold domains"/>
    <property type="match status" value="1"/>
</dbReference>
<sequence>MSQPPLSAFSLAGKVAFVTGGAGGIGVGIVTMLAEAGAAVIIADREEAAARALAASLNAAGHIATAIAVDLADEASIVAACAEAIARFGTPWILVNNAGIQDRALLLEASAAEWDRMNAVNARGPFLLTRELGKAMVEKGEGGRIVNIATAGLRGSVVKGLAAYVGSKGSLLALSGISAYELAEHGITVNTVMPGAVATPGARNAKGPAPDGPARRALPLGPICEPADIAAAVTFFASPAARYVTNQVIAVDAGFSVT</sequence>